<evidence type="ECO:0000313" key="4">
    <source>
        <dbReference type="Proteomes" id="UP001501508"/>
    </source>
</evidence>
<comment type="caution">
    <text evidence="3">The sequence shown here is derived from an EMBL/GenBank/DDBJ whole genome shotgun (WGS) entry which is preliminary data.</text>
</comment>
<name>A0ABP8M7V1_9BACT</name>
<evidence type="ECO:0000259" key="2">
    <source>
        <dbReference type="Pfam" id="PF16344"/>
    </source>
</evidence>
<gene>
    <name evidence="3" type="ORF">GCM10023091_35710</name>
</gene>
<dbReference type="PANTHER" id="PTHR30273:SF2">
    <property type="entry name" value="PROTEIN FECR"/>
    <property type="match status" value="1"/>
</dbReference>
<dbReference type="Gene3D" id="3.55.50.30">
    <property type="match status" value="1"/>
</dbReference>
<dbReference type="InterPro" id="IPR032508">
    <property type="entry name" value="FecR_C"/>
</dbReference>
<feature type="domain" description="FecR protein" evidence="1">
    <location>
        <begin position="155"/>
        <end position="243"/>
    </location>
</feature>
<dbReference type="InterPro" id="IPR006860">
    <property type="entry name" value="FecR"/>
</dbReference>
<organism evidence="3 4">
    <name type="scientific">Ravibacter arvi</name>
    <dbReference type="NCBI Taxonomy" id="2051041"/>
    <lineage>
        <taxon>Bacteria</taxon>
        <taxon>Pseudomonadati</taxon>
        <taxon>Bacteroidota</taxon>
        <taxon>Cytophagia</taxon>
        <taxon>Cytophagales</taxon>
        <taxon>Spirosomataceae</taxon>
        <taxon>Ravibacter</taxon>
    </lineage>
</organism>
<dbReference type="Gene3D" id="2.60.120.1440">
    <property type="match status" value="1"/>
</dbReference>
<dbReference type="Pfam" id="PF16344">
    <property type="entry name" value="FecR_C"/>
    <property type="match status" value="1"/>
</dbReference>
<dbReference type="InterPro" id="IPR012373">
    <property type="entry name" value="Ferrdict_sens_TM"/>
</dbReference>
<proteinExistence type="predicted"/>
<sequence length="386" mass="43534">MTQEQLALLEEILSHPRFGAWAAGNAPDLETYWEEWSAGDPARKQILDLAREWSEYFHSNSTQAFSEAYIQEKVARAISAASWREHDFSSEYDEKPARRWSFTLLKSAAMILLASGIGITAYFYSRPQISESETVKISQTAGHDNELQRIVNSGTSPRHIQLSDGSSVVLQPGSEIRYRAGFASDKREVRLYGEAFFEVVKNKKVPFYVIANQMVARVVGTSFRIKAKPDQPFLELNVKSGTVAVFNKKINAGDNLDNYSSSRVTLIRQNEKALFKLSGDELRKQAETVDIPIRLSIENISFQYENTPLNEVFAELESAYGVSISYNRNEMSDCSLTAQLGDEPLSKKIKWICSILEADYHIHDNKISISGKPCQPNKNMPMPENP</sequence>
<feature type="domain" description="Protein FecR C-terminal" evidence="2">
    <location>
        <begin position="302"/>
        <end position="369"/>
    </location>
</feature>
<evidence type="ECO:0000259" key="1">
    <source>
        <dbReference type="Pfam" id="PF04773"/>
    </source>
</evidence>
<evidence type="ECO:0000313" key="3">
    <source>
        <dbReference type="EMBL" id="GAA4444893.1"/>
    </source>
</evidence>
<dbReference type="PANTHER" id="PTHR30273">
    <property type="entry name" value="PERIPLASMIC SIGNAL SENSOR AND SIGMA FACTOR ACTIVATOR FECR-RELATED"/>
    <property type="match status" value="1"/>
</dbReference>
<dbReference type="Pfam" id="PF04773">
    <property type="entry name" value="FecR"/>
    <property type="match status" value="1"/>
</dbReference>
<keyword evidence="4" id="KW-1185">Reference proteome</keyword>
<protein>
    <submittedName>
        <fullName evidence="3">FecR family protein</fullName>
    </submittedName>
</protein>
<dbReference type="Proteomes" id="UP001501508">
    <property type="component" value="Unassembled WGS sequence"/>
</dbReference>
<accession>A0ABP8M7V1</accession>
<reference evidence="4" key="1">
    <citation type="journal article" date="2019" name="Int. J. Syst. Evol. Microbiol.">
        <title>The Global Catalogue of Microorganisms (GCM) 10K type strain sequencing project: providing services to taxonomists for standard genome sequencing and annotation.</title>
        <authorList>
            <consortium name="The Broad Institute Genomics Platform"/>
            <consortium name="The Broad Institute Genome Sequencing Center for Infectious Disease"/>
            <person name="Wu L."/>
            <person name="Ma J."/>
        </authorList>
    </citation>
    <scope>NUCLEOTIDE SEQUENCE [LARGE SCALE GENOMIC DNA]</scope>
    <source>
        <strain evidence="4">JCM 31920</strain>
    </source>
</reference>
<dbReference type="RefSeq" id="WP_345031698.1">
    <property type="nucleotide sequence ID" value="NZ_BAABEY010000033.1"/>
</dbReference>
<dbReference type="EMBL" id="BAABEY010000033">
    <property type="protein sequence ID" value="GAA4444893.1"/>
    <property type="molecule type" value="Genomic_DNA"/>
</dbReference>